<name>A0A2N5CWM9_9CAUL</name>
<organism evidence="12 13">
    <name type="scientific">Caulobacter flavus</name>
    <dbReference type="NCBI Taxonomy" id="1679497"/>
    <lineage>
        <taxon>Bacteria</taxon>
        <taxon>Pseudomonadati</taxon>
        <taxon>Pseudomonadota</taxon>
        <taxon>Alphaproteobacteria</taxon>
        <taxon>Caulobacterales</taxon>
        <taxon>Caulobacteraceae</taxon>
        <taxon>Caulobacter</taxon>
    </lineage>
</organism>
<comment type="pathway">
    <text evidence="2 9">Carotenoid biosynthesis.</text>
</comment>
<feature type="domain" description="Amine oxidase" evidence="10">
    <location>
        <begin position="21"/>
        <end position="495"/>
    </location>
</feature>
<dbReference type="Proteomes" id="UP000281192">
    <property type="component" value="Chromosome"/>
</dbReference>
<dbReference type="SUPFAM" id="SSF51905">
    <property type="entry name" value="FAD/NAD(P)-binding domain"/>
    <property type="match status" value="1"/>
</dbReference>
<evidence type="ECO:0000313" key="13">
    <source>
        <dbReference type="Proteomes" id="UP000234483"/>
    </source>
</evidence>
<dbReference type="InterPro" id="IPR008150">
    <property type="entry name" value="Phytoene_DH_bac_CS"/>
</dbReference>
<dbReference type="PROSITE" id="PS00982">
    <property type="entry name" value="PHYTOENE_DH"/>
    <property type="match status" value="1"/>
</dbReference>
<sequence length="507" mass="55918">MNAHAPVPPRPKAAVIGAGFGGLSLAVRLQSQGFDVTLFEGREKPGGRAYVWEQDGFTFDAGPTVVTDPDCLKELFALSGRDIADYVDLMPVDPFYRLLWEDGDVFDYVNDQEGLDRQIAARNPADVEGYRRFHDYSEELYQKGYVELGAVPFLDFGSMISAAPSLMKLQAWRSVYDKVAGFVKDEHVRQALSFHSLLVGGSPFATSSIYALIHALERRGGVWFPRGGTHALVRALAKLFTDLGGKLHLSRPVERIAVREGRVTGVVTKEGFEAFDTVASNADVMHTYRHLLREEPRGQKVGKALEGKRWSPSLFVVYFGLKTQHPEIRHHTICFGNRYRELIGEIYGKDGLADDFSLYLHHPTASDPAMAPEGCSTFYALSPVPNLQTANIDWSVEGPKYRDKILAYLEKHYIPGLTADLVTSRFITPDDFVNDLNAWKGAAFSLEPILTQSAFFRTHNRDDVIPNLYFVGAGTHPGAGIPGVVGSAKATAGLMIDDFATQATAAE</sequence>
<evidence type="ECO:0000256" key="6">
    <source>
        <dbReference type="ARBA" id="ARBA00022827"/>
    </source>
</evidence>
<dbReference type="Pfam" id="PF01593">
    <property type="entry name" value="Amino_oxidase"/>
    <property type="match status" value="1"/>
</dbReference>
<dbReference type="FunFam" id="3.50.50.60:FF:000378">
    <property type="entry name" value="Phytoene desaturase"/>
    <property type="match status" value="1"/>
</dbReference>
<reference evidence="12 13" key="1">
    <citation type="submission" date="2017-12" db="EMBL/GenBank/DDBJ databases">
        <title>The genome sequence of Caulobacter flavus CGMCC1 15093.</title>
        <authorList>
            <person name="Gao J."/>
            <person name="Mao X."/>
            <person name="Sun J."/>
        </authorList>
    </citation>
    <scope>NUCLEOTIDE SEQUENCE [LARGE SCALE GENOMIC DNA]</scope>
    <source>
        <strain evidence="12 13">CGMCC1 15093</strain>
    </source>
</reference>
<gene>
    <name evidence="11" type="ORF">C1707_14415</name>
    <name evidence="12" type="ORF">CFHF_05410</name>
</gene>
<dbReference type="EMBL" id="CP026100">
    <property type="protein sequence ID" value="AYV47357.1"/>
    <property type="molecule type" value="Genomic_DNA"/>
</dbReference>
<accession>A0A2N5CWM9</accession>
<dbReference type="InterPro" id="IPR036188">
    <property type="entry name" value="FAD/NAD-bd_sf"/>
</dbReference>
<evidence type="ECO:0000313" key="11">
    <source>
        <dbReference type="EMBL" id="AYV47357.1"/>
    </source>
</evidence>
<dbReference type="KEGG" id="cfh:C1707_14415"/>
<keyword evidence="6" id="KW-0274">FAD</keyword>
<dbReference type="PANTHER" id="PTHR43734">
    <property type="entry name" value="PHYTOENE DESATURASE"/>
    <property type="match status" value="1"/>
</dbReference>
<evidence type="ECO:0000256" key="5">
    <source>
        <dbReference type="ARBA" id="ARBA00022746"/>
    </source>
</evidence>
<dbReference type="OrthoDB" id="9774675at2"/>
<proteinExistence type="inferred from homology"/>
<dbReference type="NCBIfam" id="TIGR02734">
    <property type="entry name" value="crtI_fam"/>
    <property type="match status" value="1"/>
</dbReference>
<reference evidence="11 14" key="2">
    <citation type="submission" date="2018-01" db="EMBL/GenBank/DDBJ databases">
        <title>Complete genome sequence of Caulobacter flavus RHGG3.</title>
        <authorList>
            <person name="Yang E."/>
        </authorList>
    </citation>
    <scope>NUCLEOTIDE SEQUENCE [LARGE SCALE GENOMIC DNA]</scope>
    <source>
        <strain evidence="11 14">RHGG3</strain>
    </source>
</reference>
<dbReference type="PANTHER" id="PTHR43734:SF3">
    <property type="entry name" value="B-CAROTENE KETOLASE"/>
    <property type="match status" value="1"/>
</dbReference>
<evidence type="ECO:0000256" key="8">
    <source>
        <dbReference type="ARBA" id="ARBA00031986"/>
    </source>
</evidence>
<dbReference type="RefSeq" id="WP_101712012.1">
    <property type="nucleotide sequence ID" value="NZ_CP026100.1"/>
</dbReference>
<evidence type="ECO:0000256" key="4">
    <source>
        <dbReference type="ARBA" id="ARBA00022630"/>
    </source>
</evidence>
<keyword evidence="14" id="KW-1185">Reference proteome</keyword>
<dbReference type="Gene3D" id="3.50.50.60">
    <property type="entry name" value="FAD/NAD(P)-binding domain"/>
    <property type="match status" value="3"/>
</dbReference>
<evidence type="ECO:0000256" key="9">
    <source>
        <dbReference type="RuleBase" id="RU362075"/>
    </source>
</evidence>
<dbReference type="EMBL" id="PJRQ01000011">
    <property type="protein sequence ID" value="PLR18200.1"/>
    <property type="molecule type" value="Genomic_DNA"/>
</dbReference>
<evidence type="ECO:0000256" key="1">
    <source>
        <dbReference type="ARBA" id="ARBA00001974"/>
    </source>
</evidence>
<evidence type="ECO:0000256" key="7">
    <source>
        <dbReference type="ARBA" id="ARBA00023002"/>
    </source>
</evidence>
<dbReference type="GO" id="GO:0016117">
    <property type="term" value="P:carotenoid biosynthetic process"/>
    <property type="evidence" value="ECO:0007669"/>
    <property type="project" value="UniProtKB-KW"/>
</dbReference>
<keyword evidence="5 9" id="KW-0125">Carotenoid biosynthesis</keyword>
<comment type="cofactor">
    <cofactor evidence="1">
        <name>FAD</name>
        <dbReference type="ChEBI" id="CHEBI:57692"/>
    </cofactor>
</comment>
<evidence type="ECO:0000256" key="3">
    <source>
        <dbReference type="ARBA" id="ARBA00006046"/>
    </source>
</evidence>
<dbReference type="Proteomes" id="UP000234483">
    <property type="component" value="Unassembled WGS sequence"/>
</dbReference>
<keyword evidence="4" id="KW-0285">Flavoprotein</keyword>
<comment type="similarity">
    <text evidence="3 9">Belongs to the carotenoid/retinoid oxidoreductase family.</text>
</comment>
<evidence type="ECO:0000259" key="10">
    <source>
        <dbReference type="Pfam" id="PF01593"/>
    </source>
</evidence>
<evidence type="ECO:0000256" key="2">
    <source>
        <dbReference type="ARBA" id="ARBA00004829"/>
    </source>
</evidence>
<dbReference type="InterPro" id="IPR014105">
    <property type="entry name" value="Carotenoid/retinoid_OxRdtase"/>
</dbReference>
<dbReference type="InterPro" id="IPR002937">
    <property type="entry name" value="Amino_oxidase"/>
</dbReference>
<evidence type="ECO:0000313" key="12">
    <source>
        <dbReference type="EMBL" id="PLR18200.1"/>
    </source>
</evidence>
<dbReference type="GO" id="GO:0016627">
    <property type="term" value="F:oxidoreductase activity, acting on the CH-CH group of donors"/>
    <property type="evidence" value="ECO:0007669"/>
    <property type="project" value="UniProtKB-ARBA"/>
</dbReference>
<evidence type="ECO:0000313" key="14">
    <source>
        <dbReference type="Proteomes" id="UP000281192"/>
    </source>
</evidence>
<protein>
    <recommendedName>
        <fullName evidence="8">Phytoene dehydrogenase</fullName>
    </recommendedName>
</protein>
<dbReference type="AlphaFoldDB" id="A0A2N5CWM9"/>
<keyword evidence="7 9" id="KW-0560">Oxidoreductase</keyword>